<gene>
    <name evidence="1" type="ORF">Q604_UNBC07653G0001</name>
</gene>
<reference evidence="1" key="1">
    <citation type="submission" date="2013-12" db="EMBL/GenBank/DDBJ databases">
        <title>A Varibaculum cambriense genome reconstructed from a premature infant gut community with otherwise low bacterial novelty that shifts toward anaerobic metabolism during the third week of life.</title>
        <authorList>
            <person name="Brown C.T."/>
            <person name="Sharon I."/>
            <person name="Thomas B.C."/>
            <person name="Castelle C.J."/>
            <person name="Morowitz M.J."/>
            <person name="Banfield J.F."/>
        </authorList>
    </citation>
    <scope>NUCLEOTIDE SEQUENCE</scope>
</reference>
<sequence>MSQFPVTISSITLPFVENESRARAVKDQIDAIYHQTGVRPLVFYSIVLP</sequence>
<dbReference type="EMBL" id="AZMM01007653">
    <property type="protein sequence ID" value="ETJ38216.1"/>
    <property type="molecule type" value="Genomic_DNA"/>
</dbReference>
<comment type="caution">
    <text evidence="1">The sequence shown here is derived from an EMBL/GenBank/DDBJ whole genome shotgun (WGS) entry which is preliminary data.</text>
</comment>
<protein>
    <submittedName>
        <fullName evidence="1">Uncharacterized protein</fullName>
    </submittedName>
</protein>
<dbReference type="AlphaFoldDB" id="W1Y747"/>
<accession>W1Y747</accession>
<name>W1Y747_9ZZZZ</name>
<proteinExistence type="predicted"/>
<organism evidence="1">
    <name type="scientific">human gut metagenome</name>
    <dbReference type="NCBI Taxonomy" id="408170"/>
    <lineage>
        <taxon>unclassified sequences</taxon>
        <taxon>metagenomes</taxon>
        <taxon>organismal metagenomes</taxon>
    </lineage>
</organism>
<feature type="non-terminal residue" evidence="1">
    <location>
        <position position="49"/>
    </location>
</feature>
<evidence type="ECO:0000313" key="1">
    <source>
        <dbReference type="EMBL" id="ETJ38216.1"/>
    </source>
</evidence>